<reference evidence="2 3" key="1">
    <citation type="journal article" date="2018" name="Mol. Biol. Evol.">
        <title>Broad Genomic Sampling Reveals a Smut Pathogenic Ancestry of the Fungal Clade Ustilaginomycotina.</title>
        <authorList>
            <person name="Kijpornyongpan T."/>
            <person name="Mondo S.J."/>
            <person name="Barry K."/>
            <person name="Sandor L."/>
            <person name="Lee J."/>
            <person name="Lipzen A."/>
            <person name="Pangilinan J."/>
            <person name="LaButti K."/>
            <person name="Hainaut M."/>
            <person name="Henrissat B."/>
            <person name="Grigoriev I.V."/>
            <person name="Spatafora J.W."/>
            <person name="Aime M.C."/>
        </authorList>
    </citation>
    <scope>NUCLEOTIDE SEQUENCE [LARGE SCALE GENOMIC DNA]</scope>
    <source>
        <strain evidence="2 3">MCA 4658</strain>
    </source>
</reference>
<dbReference type="AlphaFoldDB" id="A0A316VVG4"/>
<dbReference type="Proteomes" id="UP000245783">
    <property type="component" value="Unassembled WGS sequence"/>
</dbReference>
<gene>
    <name evidence="2" type="ORF">IE81DRAFT_168558</name>
</gene>
<evidence type="ECO:0000313" key="3">
    <source>
        <dbReference type="Proteomes" id="UP000245783"/>
    </source>
</evidence>
<dbReference type="RefSeq" id="XP_025368756.1">
    <property type="nucleotide sequence ID" value="XM_025510600.1"/>
</dbReference>
<sequence>MAVRCRMSEYRRTGKPEEGKGSRLCLLPISPELARARASHTKRCSAASSCALLRRSWPSASGKSGQCHEPPQRSFGKATEETDHVKRLICGYRGGGNSDPKEQAHDQNAAHDTVPSSSPAPEPKRTRLTGQGRMFTKWAEKERALLAEGPRQEDRKSADLEGRAGGRKGCYGRGWRPTGMSLILMEHATPTLVSESESALCNISTRTSFHAMPR</sequence>
<accession>A0A316VVG4</accession>
<feature type="compositionally biased region" description="Basic and acidic residues" evidence="1">
    <location>
        <begin position="99"/>
        <end position="109"/>
    </location>
</feature>
<keyword evidence="3" id="KW-1185">Reference proteome</keyword>
<feature type="region of interest" description="Disordered" evidence="1">
    <location>
        <begin position="59"/>
        <end position="130"/>
    </location>
</feature>
<proteinExistence type="predicted"/>
<dbReference type="GeneID" id="37032470"/>
<dbReference type="InParanoid" id="A0A316VVG4"/>
<protein>
    <submittedName>
        <fullName evidence="2">Uncharacterized protein</fullName>
    </submittedName>
</protein>
<organism evidence="2 3">
    <name type="scientific">Ceraceosorus guamensis</name>
    <dbReference type="NCBI Taxonomy" id="1522189"/>
    <lineage>
        <taxon>Eukaryota</taxon>
        <taxon>Fungi</taxon>
        <taxon>Dikarya</taxon>
        <taxon>Basidiomycota</taxon>
        <taxon>Ustilaginomycotina</taxon>
        <taxon>Exobasidiomycetes</taxon>
        <taxon>Ceraceosorales</taxon>
        <taxon>Ceraceosoraceae</taxon>
        <taxon>Ceraceosorus</taxon>
    </lineage>
</organism>
<evidence type="ECO:0000256" key="1">
    <source>
        <dbReference type="SAM" id="MobiDB-lite"/>
    </source>
</evidence>
<name>A0A316VVG4_9BASI</name>
<evidence type="ECO:0000313" key="2">
    <source>
        <dbReference type="EMBL" id="PWN41596.1"/>
    </source>
</evidence>
<dbReference type="EMBL" id="KZ819390">
    <property type="protein sequence ID" value="PWN41596.1"/>
    <property type="molecule type" value="Genomic_DNA"/>
</dbReference>
<feature type="region of interest" description="Disordered" evidence="1">
    <location>
        <begin position="1"/>
        <end position="20"/>
    </location>
</feature>